<dbReference type="EMBL" id="KV011142">
    <property type="protein sequence ID" value="KZV26784.1"/>
    <property type="molecule type" value="Genomic_DNA"/>
</dbReference>
<evidence type="ECO:0000313" key="3">
    <source>
        <dbReference type="Proteomes" id="UP000250235"/>
    </source>
</evidence>
<sequence length="170" mass="18685">MTSPEPRRSGGRPAAPPPRRSRRQRAAPRATARFKQRRRTIALEQATRSSNGSGRPASHEQQPPFGRVAHPTAQHRMASARPTHERRANDWPASCDQWRAIIGASPRYSRDKPAAIDSLRAAGARPAHGQRASSERKRARGEGPPHAAAAGGQLMKIFDFPTDLKPEIQC</sequence>
<keyword evidence="3" id="KW-1185">Reference proteome</keyword>
<evidence type="ECO:0000313" key="2">
    <source>
        <dbReference type="EMBL" id="KZV26784.1"/>
    </source>
</evidence>
<gene>
    <name evidence="2" type="ORF">F511_45020</name>
</gene>
<feature type="region of interest" description="Disordered" evidence="1">
    <location>
        <begin position="1"/>
        <end position="91"/>
    </location>
</feature>
<accession>A0A2Z7AY24</accession>
<dbReference type="AlphaFoldDB" id="A0A2Z7AY24"/>
<feature type="compositionally biased region" description="Basic and acidic residues" evidence="1">
    <location>
        <begin position="133"/>
        <end position="143"/>
    </location>
</feature>
<reference evidence="2 3" key="1">
    <citation type="journal article" date="2015" name="Proc. Natl. Acad. Sci. U.S.A.">
        <title>The resurrection genome of Boea hygrometrica: A blueprint for survival of dehydration.</title>
        <authorList>
            <person name="Xiao L."/>
            <person name="Yang G."/>
            <person name="Zhang L."/>
            <person name="Yang X."/>
            <person name="Zhao S."/>
            <person name="Ji Z."/>
            <person name="Zhou Q."/>
            <person name="Hu M."/>
            <person name="Wang Y."/>
            <person name="Chen M."/>
            <person name="Xu Y."/>
            <person name="Jin H."/>
            <person name="Xiao X."/>
            <person name="Hu G."/>
            <person name="Bao F."/>
            <person name="Hu Y."/>
            <person name="Wan P."/>
            <person name="Li L."/>
            <person name="Deng X."/>
            <person name="Kuang T."/>
            <person name="Xiang C."/>
            <person name="Zhu J.K."/>
            <person name="Oliver M.J."/>
            <person name="He Y."/>
        </authorList>
    </citation>
    <scope>NUCLEOTIDE SEQUENCE [LARGE SCALE GENOMIC DNA]</scope>
    <source>
        <strain evidence="3">cv. XS01</strain>
    </source>
</reference>
<protein>
    <submittedName>
        <fullName evidence="2">Uncharacterized protein</fullName>
    </submittedName>
</protein>
<feature type="region of interest" description="Disordered" evidence="1">
    <location>
        <begin position="109"/>
        <end position="154"/>
    </location>
</feature>
<name>A0A2Z7AY24_9LAMI</name>
<feature type="compositionally biased region" description="Basic residues" evidence="1">
    <location>
        <begin position="19"/>
        <end position="40"/>
    </location>
</feature>
<proteinExistence type="predicted"/>
<dbReference type="Proteomes" id="UP000250235">
    <property type="component" value="Unassembled WGS sequence"/>
</dbReference>
<organism evidence="2 3">
    <name type="scientific">Dorcoceras hygrometricum</name>
    <dbReference type="NCBI Taxonomy" id="472368"/>
    <lineage>
        <taxon>Eukaryota</taxon>
        <taxon>Viridiplantae</taxon>
        <taxon>Streptophyta</taxon>
        <taxon>Embryophyta</taxon>
        <taxon>Tracheophyta</taxon>
        <taxon>Spermatophyta</taxon>
        <taxon>Magnoliopsida</taxon>
        <taxon>eudicotyledons</taxon>
        <taxon>Gunneridae</taxon>
        <taxon>Pentapetalae</taxon>
        <taxon>asterids</taxon>
        <taxon>lamiids</taxon>
        <taxon>Lamiales</taxon>
        <taxon>Gesneriaceae</taxon>
        <taxon>Didymocarpoideae</taxon>
        <taxon>Trichosporeae</taxon>
        <taxon>Loxocarpinae</taxon>
        <taxon>Dorcoceras</taxon>
    </lineage>
</organism>
<evidence type="ECO:0000256" key="1">
    <source>
        <dbReference type="SAM" id="MobiDB-lite"/>
    </source>
</evidence>